<name>A0A3G5A067_9VIRU</name>
<accession>A0A3G5A067</accession>
<reference evidence="1" key="1">
    <citation type="submission" date="2018-10" db="EMBL/GenBank/DDBJ databases">
        <title>Hidden diversity of soil giant viruses.</title>
        <authorList>
            <person name="Schulz F."/>
            <person name="Alteio L."/>
            <person name="Goudeau D."/>
            <person name="Ryan E.M."/>
            <person name="Malmstrom R.R."/>
            <person name="Blanchard J."/>
            <person name="Woyke T."/>
        </authorList>
    </citation>
    <scope>NUCLEOTIDE SEQUENCE</scope>
    <source>
        <strain evidence="1">HAV1</strain>
    </source>
</reference>
<gene>
    <name evidence="1" type="ORF">Harvfovirus3_20</name>
</gene>
<dbReference type="EMBL" id="MK072245">
    <property type="protein sequence ID" value="AYV80575.1"/>
    <property type="molecule type" value="Genomic_DNA"/>
</dbReference>
<protein>
    <submittedName>
        <fullName evidence="1">Uncharacterized protein</fullName>
    </submittedName>
</protein>
<sequence>MNAEKKKIDEEKNFAYYKSIFMLSLDGCGKNPCIFKSMDDLVKFRKEFYYSYLDDIEDEDLSEHNFVDYADGDLITTAIVDVRKPLYAYISVRDPYIYETKVFKSVIGNKPGKYIKVEPFYYNDIVEGGLGIDLDYDSDYGNHR</sequence>
<proteinExistence type="predicted"/>
<evidence type="ECO:0000313" key="1">
    <source>
        <dbReference type="EMBL" id="AYV80575.1"/>
    </source>
</evidence>
<organism evidence="1">
    <name type="scientific">Harvfovirus sp</name>
    <dbReference type="NCBI Taxonomy" id="2487768"/>
    <lineage>
        <taxon>Viruses</taxon>
        <taxon>Varidnaviria</taxon>
        <taxon>Bamfordvirae</taxon>
        <taxon>Nucleocytoviricota</taxon>
        <taxon>Megaviricetes</taxon>
        <taxon>Imitervirales</taxon>
        <taxon>Mimiviridae</taxon>
        <taxon>Klosneuvirinae</taxon>
    </lineage>
</organism>